<dbReference type="InterPro" id="IPR045423">
    <property type="entry name" value="DUF6510"/>
</dbReference>
<dbReference type="Proteomes" id="UP001501570">
    <property type="component" value="Unassembled WGS sequence"/>
</dbReference>
<keyword evidence="2" id="KW-1185">Reference proteome</keyword>
<dbReference type="Pfam" id="PF20120">
    <property type="entry name" value="DUF6510"/>
    <property type="match status" value="1"/>
</dbReference>
<evidence type="ECO:0000313" key="2">
    <source>
        <dbReference type="Proteomes" id="UP001501570"/>
    </source>
</evidence>
<evidence type="ECO:0000313" key="1">
    <source>
        <dbReference type="EMBL" id="GAA5185769.1"/>
    </source>
</evidence>
<reference evidence="2" key="1">
    <citation type="journal article" date="2019" name="Int. J. Syst. Evol. Microbiol.">
        <title>The Global Catalogue of Microorganisms (GCM) 10K type strain sequencing project: providing services to taxonomists for standard genome sequencing and annotation.</title>
        <authorList>
            <consortium name="The Broad Institute Genomics Platform"/>
            <consortium name="The Broad Institute Genome Sequencing Center for Infectious Disease"/>
            <person name="Wu L."/>
            <person name="Ma J."/>
        </authorList>
    </citation>
    <scope>NUCLEOTIDE SEQUENCE [LARGE SCALE GENOMIC DNA]</scope>
    <source>
        <strain evidence="2">JCM 18304</strain>
    </source>
</reference>
<proteinExistence type="predicted"/>
<protein>
    <submittedName>
        <fullName evidence="1">DUF6510 family protein</fullName>
    </submittedName>
</protein>
<comment type="caution">
    <text evidence="1">The sequence shown here is derived from an EMBL/GenBank/DDBJ whole genome shotgun (WGS) entry which is preliminary data.</text>
</comment>
<sequence length="96" mass="10193">MTIDDDGKSGYVDGNAVAGALAEAFRAEVSTIVLTCVSCGGVGRFAERHVYDHGPGLVVRCPDCGEVNARVVRTPSDMWLDLRGSLSWRIPMPPGS</sequence>
<organism evidence="1 2">
    <name type="scientific">Rugosimonospora acidiphila</name>
    <dbReference type="NCBI Taxonomy" id="556531"/>
    <lineage>
        <taxon>Bacteria</taxon>
        <taxon>Bacillati</taxon>
        <taxon>Actinomycetota</taxon>
        <taxon>Actinomycetes</taxon>
        <taxon>Micromonosporales</taxon>
        <taxon>Micromonosporaceae</taxon>
        <taxon>Rugosimonospora</taxon>
    </lineage>
</organism>
<dbReference type="EMBL" id="BAABJQ010000007">
    <property type="protein sequence ID" value="GAA5185769.1"/>
    <property type="molecule type" value="Genomic_DNA"/>
</dbReference>
<name>A0ABP9RSP3_9ACTN</name>
<accession>A0ABP9RSP3</accession>
<dbReference type="RefSeq" id="WP_345630086.1">
    <property type="nucleotide sequence ID" value="NZ_BAABJQ010000007.1"/>
</dbReference>
<gene>
    <name evidence="1" type="ORF">GCM10023322_30540</name>
</gene>